<dbReference type="Proteomes" id="UP000198949">
    <property type="component" value="Unassembled WGS sequence"/>
</dbReference>
<evidence type="ECO:0008006" key="3">
    <source>
        <dbReference type="Google" id="ProtNLM"/>
    </source>
</evidence>
<dbReference type="RefSeq" id="WP_091035897.1">
    <property type="nucleotide sequence ID" value="NZ_FNAD01000007.1"/>
</dbReference>
<dbReference type="OrthoDB" id="3206999at2"/>
<reference evidence="2" key="1">
    <citation type="submission" date="2016-10" db="EMBL/GenBank/DDBJ databases">
        <authorList>
            <person name="Varghese N."/>
            <person name="Submissions S."/>
        </authorList>
    </citation>
    <scope>NUCLEOTIDE SEQUENCE [LARGE SCALE GENOMIC DNA]</scope>
    <source>
        <strain evidence="2">CGMCC 4.3516</strain>
    </source>
</reference>
<evidence type="ECO:0000313" key="1">
    <source>
        <dbReference type="EMBL" id="SDD80188.1"/>
    </source>
</evidence>
<gene>
    <name evidence="1" type="ORF">SAMN05216270_107283</name>
</gene>
<name>A0A1G6XPT1_9ACTN</name>
<evidence type="ECO:0000313" key="2">
    <source>
        <dbReference type="Proteomes" id="UP000198949"/>
    </source>
</evidence>
<sequence length="734" mass="79145">MNSDLRAQIAELQVRLQRYLADDDASGLLAPDTLTLLGAIDAPLRGREILAPPTLIALLGKSRFARFQVLPEPEGMRELEQAVLWFSRLRRLRPDLVPAGIAALFDNGQFIPGDPEFADPEFLTDEQMNTAIGELEELAAGGEQRTRWLVALAAYLVARYERGGRDVDLDDAVRAGRAVLADPHASVQEVQAGGANLAAALLSRYQRWTDRAALDEAVGLYAASAADRGSAADHANAAMAHLTRFEALAEPPDLDRAERHGRSAVVSTSAGDPSLPARLSNLSMVYRARYEVSADADALREAVDLAEQALEHGEAGLPERARRQSNLCVVLATRFDVTRDRSDLDRAVEFGRLSLEPGLADGAQSRVSNLMLALQTRGGRYGQVADLQEALRLGREMADRLPHGHADRLDLLSNAAGAAMTWFDWTGDLDAIDAAVALGRETVGDATPAARPWLLHTNLSMHLLARFEAYEQPEDLDAAVHHAEVGAADVSGPSASFATAYSNLALCSRTRFERTAVADDLAVAMAAARRAVAEASSEDGDLAGFETNLALSLWVAGEYQEALANARTAYDRSLKTGGAANAAYTANFARMLDNLNSEPDRALRLWEQVAANRSSPVPLRIEAGVAVAQAHPPGSGERAAAYRTAAELLPEAAWHGIGPQSRLRRLKAWQGLARDASAAQLASHGPETALALLDGTLSQMWAREVRLSAEQARLHAVRADLALRFEELRRARAR</sequence>
<organism evidence="1 2">
    <name type="scientific">Glycomyces harbinensis</name>
    <dbReference type="NCBI Taxonomy" id="58114"/>
    <lineage>
        <taxon>Bacteria</taxon>
        <taxon>Bacillati</taxon>
        <taxon>Actinomycetota</taxon>
        <taxon>Actinomycetes</taxon>
        <taxon>Glycomycetales</taxon>
        <taxon>Glycomycetaceae</taxon>
        <taxon>Glycomyces</taxon>
    </lineage>
</organism>
<dbReference type="EMBL" id="FNAD01000007">
    <property type="protein sequence ID" value="SDD80188.1"/>
    <property type="molecule type" value="Genomic_DNA"/>
</dbReference>
<dbReference type="AlphaFoldDB" id="A0A1G6XPT1"/>
<protein>
    <recommendedName>
        <fullName evidence="3">Tetratricopeptide repeat-containing protein</fullName>
    </recommendedName>
</protein>
<keyword evidence="2" id="KW-1185">Reference proteome</keyword>
<proteinExistence type="predicted"/>
<accession>A0A1G6XPT1</accession>
<dbReference type="STRING" id="58114.SAMN05216270_107283"/>